<name>A0A7R9JXF6_TIMGE</name>
<dbReference type="PROSITE" id="PS50211">
    <property type="entry name" value="DENN"/>
    <property type="match status" value="1"/>
</dbReference>
<organism evidence="6">
    <name type="scientific">Timema genevievae</name>
    <name type="common">Walking stick</name>
    <dbReference type="NCBI Taxonomy" id="629358"/>
    <lineage>
        <taxon>Eukaryota</taxon>
        <taxon>Metazoa</taxon>
        <taxon>Ecdysozoa</taxon>
        <taxon>Arthropoda</taxon>
        <taxon>Hexapoda</taxon>
        <taxon>Insecta</taxon>
        <taxon>Pterygota</taxon>
        <taxon>Neoptera</taxon>
        <taxon>Polyneoptera</taxon>
        <taxon>Phasmatodea</taxon>
        <taxon>Timematodea</taxon>
        <taxon>Timematoidea</taxon>
        <taxon>Timematidae</taxon>
        <taxon>Timema</taxon>
    </lineage>
</organism>
<dbReference type="GO" id="GO:0005770">
    <property type="term" value="C:late endosome"/>
    <property type="evidence" value="ECO:0007669"/>
    <property type="project" value="UniProtKB-SubCell"/>
</dbReference>
<evidence type="ECO:0000256" key="1">
    <source>
        <dbReference type="ARBA" id="ARBA00004603"/>
    </source>
</evidence>
<evidence type="ECO:0000313" key="6">
    <source>
        <dbReference type="EMBL" id="CAD7590374.1"/>
    </source>
</evidence>
<dbReference type="EMBL" id="OE840417">
    <property type="protein sequence ID" value="CAD7590374.1"/>
    <property type="molecule type" value="Genomic_DNA"/>
</dbReference>
<sequence length="494" mass="55786">MKELGVEDAEKNAIYGLDEGNYLLRYLVMLSGDGRGKTQTLNHCERDTNGDVLWTWTYPSVSTTQQSLVLRKCGLEGEHTSVQPFVYGQLGKTWYYINCTEVFDSDNLPRVAQFALVLWAKDFSPEKYETLCRILSKTYCKTGNPATMLQLYLSVVTRGSCTTEENGTFLARDFESRSNTSGHTNLKGGCIYDFIMDCKLEKRANIKFCILLGKSGTETFQMKQQAYGNEAKSHPVCFEGHSCFKSGRTSLNDEERSSQTAEDEEIEVRILLGHFLSFATSKKCSELQSAPLNDLTSKLVQTFGLESILIYTALLLKKRIIVYHHSLGSLLAWVRTFPSMMSHRRGYDYLFPWVDLAQDEILELKSSLWYIAGSRDSGIGSRTDLYDVLVNVPAREITVAPHAKESMVMTKSHRDIAVFMVQLAGSEEITELHLIREIADKTKELLDQLRTLATVKTPEGKLMVSIESIREKNLPPALDNFLFNLAIAENLIML</sequence>
<comment type="subcellular location">
    <subcellularLocation>
        <location evidence="1">Late endosome</location>
    </subcellularLocation>
</comment>
<evidence type="ECO:0000259" key="5">
    <source>
        <dbReference type="PROSITE" id="PS50211"/>
    </source>
</evidence>
<dbReference type="GO" id="GO:0015031">
    <property type="term" value="P:protein transport"/>
    <property type="evidence" value="ECO:0007669"/>
    <property type="project" value="TreeGrafter"/>
</dbReference>
<dbReference type="GO" id="GO:0005085">
    <property type="term" value="F:guanyl-nucleotide exchange factor activity"/>
    <property type="evidence" value="ECO:0007669"/>
    <property type="project" value="UniProtKB-KW"/>
</dbReference>
<accession>A0A7R9JXF6</accession>
<comment type="similarity">
    <text evidence="2">Belongs to the DENND10 family.</text>
</comment>
<proteinExistence type="inferred from homology"/>
<dbReference type="InterPro" id="IPR042431">
    <property type="entry name" value="FAM45"/>
</dbReference>
<dbReference type="PANTHER" id="PTHR28544">
    <property type="entry name" value="PROTEIN FAM45A-RELATED"/>
    <property type="match status" value="1"/>
</dbReference>
<feature type="domain" description="UDENN" evidence="5">
    <location>
        <begin position="1"/>
        <end position="494"/>
    </location>
</feature>
<dbReference type="Pfam" id="PF08616">
    <property type="entry name" value="SPA"/>
    <property type="match status" value="1"/>
</dbReference>
<dbReference type="AlphaFoldDB" id="A0A7R9JXF6"/>
<dbReference type="InterPro" id="IPR037516">
    <property type="entry name" value="Tripartite_DENN"/>
</dbReference>
<evidence type="ECO:0000256" key="4">
    <source>
        <dbReference type="ARBA" id="ARBA00022753"/>
    </source>
</evidence>
<evidence type="ECO:0000256" key="2">
    <source>
        <dbReference type="ARBA" id="ARBA00008641"/>
    </source>
</evidence>
<evidence type="ECO:0000256" key="3">
    <source>
        <dbReference type="ARBA" id="ARBA00022658"/>
    </source>
</evidence>
<keyword evidence="3" id="KW-0344">Guanine-nucleotide releasing factor</keyword>
<reference evidence="6" key="1">
    <citation type="submission" date="2020-11" db="EMBL/GenBank/DDBJ databases">
        <authorList>
            <person name="Tran Van P."/>
        </authorList>
    </citation>
    <scope>NUCLEOTIDE SEQUENCE</scope>
</reference>
<protein>
    <recommendedName>
        <fullName evidence="5">UDENN domain-containing protein</fullName>
    </recommendedName>
</protein>
<keyword evidence="4" id="KW-0967">Endosome</keyword>
<dbReference type="GO" id="GO:0031267">
    <property type="term" value="F:small GTPase binding"/>
    <property type="evidence" value="ECO:0007669"/>
    <property type="project" value="TreeGrafter"/>
</dbReference>
<gene>
    <name evidence="6" type="ORF">TGEB3V08_LOCUS4170</name>
</gene>
<dbReference type="Gene3D" id="1.10.10.1450">
    <property type="match status" value="1"/>
</dbReference>
<dbReference type="GO" id="GO:2000641">
    <property type="term" value="P:regulation of early endosome to late endosome transport"/>
    <property type="evidence" value="ECO:0007669"/>
    <property type="project" value="TreeGrafter"/>
</dbReference>
<dbReference type="PANTHER" id="PTHR28544:SF1">
    <property type="entry name" value="DENN DOMAIN-CONTAINING PROTEIN 10-RELATED"/>
    <property type="match status" value="1"/>
</dbReference>